<gene>
    <name evidence="1" type="ORF">FHX37_2843</name>
</gene>
<dbReference type="Pfam" id="PF19730">
    <property type="entry name" value="DUF6221"/>
    <property type="match status" value="1"/>
</dbReference>
<dbReference type="RefSeq" id="WP_141924306.1">
    <property type="nucleotide sequence ID" value="NZ_VFQC01000001.1"/>
</dbReference>
<dbReference type="InterPro" id="IPR046193">
    <property type="entry name" value="DUF6221"/>
</dbReference>
<evidence type="ECO:0000313" key="1">
    <source>
        <dbReference type="EMBL" id="TQN32858.1"/>
    </source>
</evidence>
<organism evidence="1 2">
    <name type="scientific">Haloactinospora alba</name>
    <dbReference type="NCBI Taxonomy" id="405555"/>
    <lineage>
        <taxon>Bacteria</taxon>
        <taxon>Bacillati</taxon>
        <taxon>Actinomycetota</taxon>
        <taxon>Actinomycetes</taxon>
        <taxon>Streptosporangiales</taxon>
        <taxon>Nocardiopsidaceae</taxon>
        <taxon>Haloactinospora</taxon>
    </lineage>
</organism>
<dbReference type="Proteomes" id="UP000317422">
    <property type="component" value="Unassembled WGS sequence"/>
</dbReference>
<accession>A0A543NLZ6</accession>
<protein>
    <submittedName>
        <fullName evidence="1">Uncharacterized protein</fullName>
    </submittedName>
</protein>
<evidence type="ECO:0000313" key="2">
    <source>
        <dbReference type="Proteomes" id="UP000317422"/>
    </source>
</evidence>
<name>A0A543NLZ6_9ACTN</name>
<reference evidence="1 2" key="1">
    <citation type="submission" date="2019-06" db="EMBL/GenBank/DDBJ databases">
        <title>Sequencing the genomes of 1000 actinobacteria strains.</title>
        <authorList>
            <person name="Klenk H.-P."/>
        </authorList>
    </citation>
    <scope>NUCLEOTIDE SEQUENCE [LARGE SCALE GENOMIC DNA]</scope>
    <source>
        <strain evidence="1 2">DSM 45015</strain>
    </source>
</reference>
<sequence length="131" mass="15043">MSGDTGELAAFLREQLDLEEHQAWALLSSLMDSASASEEIDQRIEDAEREYGDRIQQDEDLTQDLLRAKSNQRRSDWNRKESASLLDEVLSMIEQARGVLAECERTGNVARLRKIAARYSQRPGYREEWAP</sequence>
<dbReference type="OrthoDB" id="4290974at2"/>
<dbReference type="EMBL" id="VFQC01000001">
    <property type="protein sequence ID" value="TQN32858.1"/>
    <property type="molecule type" value="Genomic_DNA"/>
</dbReference>
<comment type="caution">
    <text evidence="1">The sequence shown here is derived from an EMBL/GenBank/DDBJ whole genome shotgun (WGS) entry which is preliminary data.</text>
</comment>
<keyword evidence="2" id="KW-1185">Reference proteome</keyword>
<proteinExistence type="predicted"/>
<dbReference type="AlphaFoldDB" id="A0A543NLZ6"/>